<evidence type="ECO:0000313" key="8">
    <source>
        <dbReference type="EMBL" id="SFL75359.1"/>
    </source>
</evidence>
<evidence type="ECO:0000256" key="4">
    <source>
        <dbReference type="ARBA" id="ARBA00022692"/>
    </source>
</evidence>
<keyword evidence="3" id="KW-1003">Cell membrane</keyword>
<protein>
    <submittedName>
        <fullName evidence="8">Predicted permease</fullName>
    </submittedName>
</protein>
<dbReference type="GO" id="GO:0005886">
    <property type="term" value="C:plasma membrane"/>
    <property type="evidence" value="ECO:0007669"/>
    <property type="project" value="UniProtKB-SubCell"/>
</dbReference>
<feature type="transmembrane region" description="Helical" evidence="7">
    <location>
        <begin position="136"/>
        <end position="154"/>
    </location>
</feature>
<comment type="subcellular location">
    <subcellularLocation>
        <location evidence="1">Cell membrane</location>
        <topology evidence="1">Multi-pass membrane protein</topology>
    </subcellularLocation>
</comment>
<dbReference type="EMBL" id="FOTI01000029">
    <property type="protein sequence ID" value="SFL75359.1"/>
    <property type="molecule type" value="Genomic_DNA"/>
</dbReference>
<evidence type="ECO:0000256" key="2">
    <source>
        <dbReference type="ARBA" id="ARBA00006386"/>
    </source>
</evidence>
<keyword evidence="9" id="KW-1185">Reference proteome</keyword>
<evidence type="ECO:0000256" key="7">
    <source>
        <dbReference type="SAM" id="Phobius"/>
    </source>
</evidence>
<evidence type="ECO:0000313" key="9">
    <source>
        <dbReference type="Proteomes" id="UP000199006"/>
    </source>
</evidence>
<proteinExistence type="inferred from homology"/>
<dbReference type="STRING" id="29563.SAMN02983006_01948"/>
<reference evidence="8 9" key="1">
    <citation type="submission" date="2016-10" db="EMBL/GenBank/DDBJ databases">
        <authorList>
            <person name="de Groot N.N."/>
        </authorList>
    </citation>
    <scope>NUCLEOTIDE SEQUENCE [LARGE SCALE GENOMIC DNA]</scope>
    <source>
        <strain evidence="8 9">ATCC 51327</strain>
    </source>
</reference>
<keyword evidence="6 7" id="KW-0472">Membrane</keyword>
<dbReference type="RefSeq" id="WP_089862022.1">
    <property type="nucleotide sequence ID" value="NZ_FOTI01000029.1"/>
</dbReference>
<name>A0A1I4K9N2_9FIRM</name>
<gene>
    <name evidence="8" type="ORF">SAMN02983006_01948</name>
</gene>
<evidence type="ECO:0000256" key="6">
    <source>
        <dbReference type="ARBA" id="ARBA00023136"/>
    </source>
</evidence>
<comment type="similarity">
    <text evidence="2">Belongs to the UPF0718 family.</text>
</comment>
<keyword evidence="4 7" id="KW-0812">Transmembrane</keyword>
<evidence type="ECO:0000256" key="3">
    <source>
        <dbReference type="ARBA" id="ARBA00022475"/>
    </source>
</evidence>
<dbReference type="Pfam" id="PF03773">
    <property type="entry name" value="ArsP_1"/>
    <property type="match status" value="1"/>
</dbReference>
<accession>A0A1I4K9N2</accession>
<dbReference type="InterPro" id="IPR005524">
    <property type="entry name" value="DUF318"/>
</dbReference>
<keyword evidence="5 7" id="KW-1133">Transmembrane helix</keyword>
<evidence type="ECO:0000256" key="1">
    <source>
        <dbReference type="ARBA" id="ARBA00004651"/>
    </source>
</evidence>
<dbReference type="OrthoDB" id="5465282at2"/>
<evidence type="ECO:0000256" key="5">
    <source>
        <dbReference type="ARBA" id="ARBA00022989"/>
    </source>
</evidence>
<feature type="transmembrane region" description="Helical" evidence="7">
    <location>
        <begin position="73"/>
        <end position="93"/>
    </location>
</feature>
<dbReference type="Proteomes" id="UP000199006">
    <property type="component" value="Unassembled WGS sequence"/>
</dbReference>
<organism evidence="8 9">
    <name type="scientific">Halanaerobium salsuginis</name>
    <dbReference type="NCBI Taxonomy" id="29563"/>
    <lineage>
        <taxon>Bacteria</taxon>
        <taxon>Bacillati</taxon>
        <taxon>Bacillota</taxon>
        <taxon>Clostridia</taxon>
        <taxon>Halanaerobiales</taxon>
        <taxon>Halanaerobiaceae</taxon>
        <taxon>Halanaerobium</taxon>
    </lineage>
</organism>
<dbReference type="AlphaFoldDB" id="A0A1I4K9N2"/>
<sequence>MTAIFLYGLVLVLFIISTFKDPHKSKQALKISLQTLIKQMSRVIPMMFLVGIILAVLNPAVISLMIGKQSGFLGILLALVTGAVAHLPSFVAFPFGASLLAQGAGYAQIAAFVSSLMAVGVVSLGMEIDYFGKKVALLRNLSAVIVSLVFALIIEGMV</sequence>
<feature type="transmembrane region" description="Helical" evidence="7">
    <location>
        <begin position="44"/>
        <end position="66"/>
    </location>
</feature>
<feature type="transmembrane region" description="Helical" evidence="7">
    <location>
        <begin position="105"/>
        <end position="124"/>
    </location>
</feature>